<evidence type="ECO:0000313" key="3">
    <source>
        <dbReference type="Proteomes" id="UP000593573"/>
    </source>
</evidence>
<dbReference type="Pfam" id="PF13456">
    <property type="entry name" value="RVT_3"/>
    <property type="match status" value="1"/>
</dbReference>
<dbReference type="OrthoDB" id="993362at2759"/>
<gene>
    <name evidence="2" type="ORF">Goklo_025098</name>
</gene>
<name>A0A7J8W5V6_9ROSI</name>
<keyword evidence="3" id="KW-1185">Reference proteome</keyword>
<accession>A0A7J8W5V6</accession>
<proteinExistence type="predicted"/>
<dbReference type="EMBL" id="JABFAB010236698">
    <property type="protein sequence ID" value="MBA0670465.1"/>
    <property type="molecule type" value="Genomic_DNA"/>
</dbReference>
<dbReference type="AlphaFoldDB" id="A0A7J8W5V6"/>
<evidence type="ECO:0000259" key="1">
    <source>
        <dbReference type="Pfam" id="PF13456"/>
    </source>
</evidence>
<dbReference type="GO" id="GO:0003676">
    <property type="term" value="F:nucleic acid binding"/>
    <property type="evidence" value="ECO:0007669"/>
    <property type="project" value="InterPro"/>
</dbReference>
<feature type="domain" description="RNase H type-1" evidence="1">
    <location>
        <begin position="13"/>
        <end position="69"/>
    </location>
</feature>
<protein>
    <recommendedName>
        <fullName evidence="1">RNase H type-1 domain-containing protein</fullName>
    </recommendedName>
</protein>
<reference evidence="2 3" key="1">
    <citation type="journal article" date="2019" name="Genome Biol. Evol.">
        <title>Insights into the evolution of the New World diploid cottons (Gossypium, subgenus Houzingenia) based on genome sequencing.</title>
        <authorList>
            <person name="Grover C.E."/>
            <person name="Arick M.A. 2nd"/>
            <person name="Thrash A."/>
            <person name="Conover J.L."/>
            <person name="Sanders W.S."/>
            <person name="Peterson D.G."/>
            <person name="Frelichowski J.E."/>
            <person name="Scheffler J.A."/>
            <person name="Scheffler B.E."/>
            <person name="Wendel J.F."/>
        </authorList>
    </citation>
    <scope>NUCLEOTIDE SEQUENCE [LARGE SCALE GENOMIC DNA]</scope>
    <source>
        <strain evidence="2">57</strain>
        <tissue evidence="2">Leaf</tissue>
    </source>
</reference>
<organism evidence="2 3">
    <name type="scientific">Gossypium klotzschianum</name>
    <dbReference type="NCBI Taxonomy" id="34286"/>
    <lineage>
        <taxon>Eukaryota</taxon>
        <taxon>Viridiplantae</taxon>
        <taxon>Streptophyta</taxon>
        <taxon>Embryophyta</taxon>
        <taxon>Tracheophyta</taxon>
        <taxon>Spermatophyta</taxon>
        <taxon>Magnoliopsida</taxon>
        <taxon>eudicotyledons</taxon>
        <taxon>Gunneridae</taxon>
        <taxon>Pentapetalae</taxon>
        <taxon>rosids</taxon>
        <taxon>malvids</taxon>
        <taxon>Malvales</taxon>
        <taxon>Malvaceae</taxon>
        <taxon>Malvoideae</taxon>
        <taxon>Gossypium</taxon>
    </lineage>
</organism>
<sequence length="117" mass="13321">MVACTYPHYGIVDAFVAEAQACEQAINFMVDLGFRLVQVEGDSLTVIKKLNSATPYKSILSSIIKYINKKFGRKGIVFNGRDTRWRKPHRVIFNDNMGWCWGELLTGFSSELNEARK</sequence>
<dbReference type="Proteomes" id="UP000593573">
    <property type="component" value="Unassembled WGS sequence"/>
</dbReference>
<comment type="caution">
    <text evidence="2">The sequence shown here is derived from an EMBL/GenBank/DDBJ whole genome shotgun (WGS) entry which is preliminary data.</text>
</comment>
<dbReference type="InterPro" id="IPR002156">
    <property type="entry name" value="RNaseH_domain"/>
</dbReference>
<feature type="non-terminal residue" evidence="2">
    <location>
        <position position="1"/>
    </location>
</feature>
<evidence type="ECO:0000313" key="2">
    <source>
        <dbReference type="EMBL" id="MBA0670465.1"/>
    </source>
</evidence>
<dbReference type="GO" id="GO:0004523">
    <property type="term" value="F:RNA-DNA hybrid ribonuclease activity"/>
    <property type="evidence" value="ECO:0007669"/>
    <property type="project" value="InterPro"/>
</dbReference>